<dbReference type="InterPro" id="IPR036412">
    <property type="entry name" value="HAD-like_sf"/>
</dbReference>
<sequence>MAAAPRRGRTRPATRAVRRTRGTPSARPGRMRAMPATRPSRAIAVLDLDNTIVRGSAVFHFGRGAVSRGLIAARDVWSFAWQQFRFAHHGENTGKLRDIQDRALGIAAGRRLDEITALMPDIYDRWIAPCVWPHIPDIIAMHREAGREVWIATASPRVIAAYIAERLRCTGAIASDLELTPDGRLTGRFSGPVRHGQSKADAVAALARERDLDLAASFAYTDSINDEALLRLVGNPVAVNPDTRLRRLAGHEGWPVLRLRRR</sequence>
<dbReference type="EMBL" id="WBKA01000001">
    <property type="protein sequence ID" value="KAB1633513.1"/>
    <property type="molecule type" value="Genomic_DNA"/>
</dbReference>
<feature type="region of interest" description="Disordered" evidence="5">
    <location>
        <begin position="1"/>
        <end position="34"/>
    </location>
</feature>
<dbReference type="InterPro" id="IPR006385">
    <property type="entry name" value="HAD_hydro_SerB1"/>
</dbReference>
<proteinExistence type="inferred from homology"/>
<keyword evidence="4" id="KW-0460">Magnesium</keyword>
<evidence type="ECO:0000256" key="4">
    <source>
        <dbReference type="ARBA" id="ARBA00022842"/>
    </source>
</evidence>
<dbReference type="SUPFAM" id="SSF56784">
    <property type="entry name" value="HAD-like"/>
    <property type="match status" value="1"/>
</dbReference>
<keyword evidence="7" id="KW-1185">Reference proteome</keyword>
<keyword evidence="3 6" id="KW-0378">Hydrolase</keyword>
<evidence type="ECO:0000256" key="2">
    <source>
        <dbReference type="ARBA" id="ARBA00022723"/>
    </source>
</evidence>
<evidence type="ECO:0000256" key="5">
    <source>
        <dbReference type="SAM" id="MobiDB-lite"/>
    </source>
</evidence>
<dbReference type="Pfam" id="PF12710">
    <property type="entry name" value="HAD"/>
    <property type="match status" value="1"/>
</dbReference>
<comment type="similarity">
    <text evidence="1">Belongs to the HAD-like hydrolase superfamily. SerB family.</text>
</comment>
<dbReference type="GO" id="GO:0046872">
    <property type="term" value="F:metal ion binding"/>
    <property type="evidence" value="ECO:0007669"/>
    <property type="project" value="UniProtKB-KW"/>
</dbReference>
<dbReference type="InterPro" id="IPR023214">
    <property type="entry name" value="HAD_sf"/>
</dbReference>
<protein>
    <submittedName>
        <fullName evidence="6">HAD-IB family hydrolase</fullName>
    </submittedName>
</protein>
<dbReference type="Gene3D" id="3.40.50.1000">
    <property type="entry name" value="HAD superfamily/HAD-like"/>
    <property type="match status" value="1"/>
</dbReference>
<evidence type="ECO:0000313" key="7">
    <source>
        <dbReference type="Proteomes" id="UP000481339"/>
    </source>
</evidence>
<evidence type="ECO:0000313" key="6">
    <source>
        <dbReference type="EMBL" id="KAB1633513.1"/>
    </source>
</evidence>
<dbReference type="PANTHER" id="PTHR43344:SF13">
    <property type="entry name" value="PHOSPHATASE RV3661-RELATED"/>
    <property type="match status" value="1"/>
</dbReference>
<dbReference type="Proteomes" id="UP000481339">
    <property type="component" value="Unassembled WGS sequence"/>
</dbReference>
<dbReference type="NCBIfam" id="TIGR01488">
    <property type="entry name" value="HAD-SF-IB"/>
    <property type="match status" value="1"/>
</dbReference>
<organism evidence="6 7">
    <name type="scientific">Pseudoclavibacter caeni</name>
    <dbReference type="NCBI Taxonomy" id="908846"/>
    <lineage>
        <taxon>Bacteria</taxon>
        <taxon>Bacillati</taxon>
        <taxon>Actinomycetota</taxon>
        <taxon>Actinomycetes</taxon>
        <taxon>Micrococcales</taxon>
        <taxon>Microbacteriaceae</taxon>
        <taxon>Pseudoclavibacter</taxon>
    </lineage>
</organism>
<evidence type="ECO:0000256" key="3">
    <source>
        <dbReference type="ARBA" id="ARBA00022801"/>
    </source>
</evidence>
<accession>A0A7C8FLL0</accession>
<dbReference type="Gene3D" id="1.20.1440.100">
    <property type="entry name" value="SG protein - dephosphorylation function"/>
    <property type="match status" value="1"/>
</dbReference>
<gene>
    <name evidence="6" type="ORF">F8O02_00830</name>
</gene>
<dbReference type="NCBIfam" id="TIGR01490">
    <property type="entry name" value="HAD-SF-IB-hyp1"/>
    <property type="match status" value="1"/>
</dbReference>
<dbReference type="AlphaFoldDB" id="A0A7C8FLL0"/>
<dbReference type="OrthoDB" id="25607at2"/>
<feature type="compositionally biased region" description="Basic residues" evidence="5">
    <location>
        <begin position="1"/>
        <end position="21"/>
    </location>
</feature>
<dbReference type="GO" id="GO:0016787">
    <property type="term" value="F:hydrolase activity"/>
    <property type="evidence" value="ECO:0007669"/>
    <property type="project" value="UniProtKB-KW"/>
</dbReference>
<dbReference type="InterPro" id="IPR050582">
    <property type="entry name" value="HAD-like_SerB"/>
</dbReference>
<comment type="caution">
    <text evidence="6">The sequence shown here is derived from an EMBL/GenBank/DDBJ whole genome shotgun (WGS) entry which is preliminary data.</text>
</comment>
<keyword evidence="2" id="KW-0479">Metal-binding</keyword>
<evidence type="ECO:0000256" key="1">
    <source>
        <dbReference type="ARBA" id="ARBA00009184"/>
    </source>
</evidence>
<reference evidence="6 7" key="1">
    <citation type="submission" date="2019-09" db="EMBL/GenBank/DDBJ databases">
        <title>Phylogeny of genus Pseudoclavibacter and closely related genus.</title>
        <authorList>
            <person name="Li Y."/>
        </authorList>
    </citation>
    <scope>NUCLEOTIDE SEQUENCE [LARGE SCALE GENOMIC DNA]</scope>
    <source>
        <strain evidence="6 7">JCM 16921</strain>
    </source>
</reference>
<name>A0A7C8FLL0_9MICO</name>
<dbReference type="PANTHER" id="PTHR43344">
    <property type="entry name" value="PHOSPHOSERINE PHOSPHATASE"/>
    <property type="match status" value="1"/>
</dbReference>